<evidence type="ECO:0000256" key="9">
    <source>
        <dbReference type="SAM" id="MobiDB-lite"/>
    </source>
</evidence>
<feature type="transmembrane region" description="Helical" evidence="10">
    <location>
        <begin position="234"/>
        <end position="254"/>
    </location>
</feature>
<dbReference type="Gene3D" id="1.20.1560.10">
    <property type="entry name" value="ABC transporter type 1, transmembrane domain"/>
    <property type="match status" value="2"/>
</dbReference>
<evidence type="ECO:0000313" key="13">
    <source>
        <dbReference type="Proteomes" id="UP000694888"/>
    </source>
</evidence>
<dbReference type="InterPro" id="IPR011527">
    <property type="entry name" value="ABC1_TM_dom"/>
</dbReference>
<feature type="compositionally biased region" description="Basic residues" evidence="9">
    <location>
        <begin position="1396"/>
        <end position="1406"/>
    </location>
</feature>
<feature type="domain" description="ABC transporter" evidence="11">
    <location>
        <begin position="449"/>
        <end position="671"/>
    </location>
</feature>
<proteinExistence type="inferred from homology"/>
<comment type="similarity">
    <text evidence="2">Belongs to the ABC transporter superfamily. ABCC family. Conjugate transporter (TC 3.A.1.208) subfamily.</text>
</comment>
<dbReference type="PANTHER" id="PTHR24223:SF456">
    <property type="entry name" value="MULTIDRUG RESISTANCE-ASSOCIATED PROTEIN LETHAL(2)03659"/>
    <property type="match status" value="1"/>
</dbReference>
<dbReference type="SUPFAM" id="SSF90123">
    <property type="entry name" value="ABC transporter transmembrane region"/>
    <property type="match status" value="2"/>
</dbReference>
<dbReference type="InterPro" id="IPR003593">
    <property type="entry name" value="AAA+_ATPase"/>
</dbReference>
<feature type="transmembrane region" description="Helical" evidence="10">
    <location>
        <begin position="801"/>
        <end position="823"/>
    </location>
</feature>
<dbReference type="InterPro" id="IPR003439">
    <property type="entry name" value="ABC_transporter-like_ATP-bd"/>
</dbReference>
<dbReference type="RefSeq" id="XP_012935807.1">
    <property type="nucleotide sequence ID" value="XM_013080353.2"/>
</dbReference>
<organism evidence="13 14">
    <name type="scientific">Aplysia californica</name>
    <name type="common">California sea hare</name>
    <dbReference type="NCBI Taxonomy" id="6500"/>
    <lineage>
        <taxon>Eukaryota</taxon>
        <taxon>Metazoa</taxon>
        <taxon>Spiralia</taxon>
        <taxon>Lophotrochozoa</taxon>
        <taxon>Mollusca</taxon>
        <taxon>Gastropoda</taxon>
        <taxon>Heterobranchia</taxon>
        <taxon>Euthyneura</taxon>
        <taxon>Tectipleura</taxon>
        <taxon>Aplysiida</taxon>
        <taxon>Aplysioidea</taxon>
        <taxon>Aplysiidae</taxon>
        <taxon>Aplysia</taxon>
    </lineage>
</organism>
<feature type="region of interest" description="Disordered" evidence="9">
    <location>
        <begin position="1380"/>
        <end position="1580"/>
    </location>
</feature>
<accession>A0ABM0ZW76</accession>
<dbReference type="CDD" id="cd03244">
    <property type="entry name" value="ABCC_MRP_domain2"/>
    <property type="match status" value="1"/>
</dbReference>
<dbReference type="InterPro" id="IPR044746">
    <property type="entry name" value="ABCC_6TM_D1"/>
</dbReference>
<dbReference type="Pfam" id="PF00664">
    <property type="entry name" value="ABC_membrane"/>
    <property type="match status" value="2"/>
</dbReference>
<dbReference type="SMART" id="SM00382">
    <property type="entry name" value="AAA"/>
    <property type="match status" value="2"/>
</dbReference>
<dbReference type="Gene3D" id="3.40.50.300">
    <property type="entry name" value="P-loop containing nucleotide triphosphate hydrolases"/>
    <property type="match status" value="2"/>
</dbReference>
<dbReference type="Proteomes" id="UP000694888">
    <property type="component" value="Unplaced"/>
</dbReference>
<keyword evidence="6" id="KW-0067">ATP-binding</keyword>
<dbReference type="SUPFAM" id="SSF52540">
    <property type="entry name" value="P-loop containing nucleoside triphosphate hydrolases"/>
    <property type="match status" value="2"/>
</dbReference>
<dbReference type="PROSITE" id="PS00211">
    <property type="entry name" value="ABC_TRANSPORTER_1"/>
    <property type="match status" value="2"/>
</dbReference>
<feature type="compositionally biased region" description="Basic and acidic residues" evidence="9">
    <location>
        <begin position="1545"/>
        <end position="1557"/>
    </location>
</feature>
<gene>
    <name evidence="14" type="primary">LOC101855550</name>
</gene>
<dbReference type="PANTHER" id="PTHR24223">
    <property type="entry name" value="ATP-BINDING CASSETTE SUB-FAMILY C"/>
    <property type="match status" value="1"/>
</dbReference>
<feature type="domain" description="ABC transmembrane type-1" evidence="12">
    <location>
        <begin position="803"/>
        <end position="1041"/>
    </location>
</feature>
<dbReference type="CDD" id="cd18580">
    <property type="entry name" value="ABC_6TM_ABCC_D2"/>
    <property type="match status" value="1"/>
</dbReference>
<feature type="domain" description="ABC transporter" evidence="11">
    <location>
        <begin position="1079"/>
        <end position="1310"/>
    </location>
</feature>
<evidence type="ECO:0000256" key="2">
    <source>
        <dbReference type="ARBA" id="ARBA00009726"/>
    </source>
</evidence>
<dbReference type="InterPro" id="IPR027417">
    <property type="entry name" value="P-loop_NTPase"/>
</dbReference>
<name>A0ABM0ZW76_APLCA</name>
<feature type="transmembrane region" description="Helical" evidence="10">
    <location>
        <begin position="886"/>
        <end position="913"/>
    </location>
</feature>
<evidence type="ECO:0000259" key="12">
    <source>
        <dbReference type="PROSITE" id="PS50929"/>
    </source>
</evidence>
<keyword evidence="8 10" id="KW-0472">Membrane</keyword>
<evidence type="ECO:0000256" key="10">
    <source>
        <dbReference type="SAM" id="Phobius"/>
    </source>
</evidence>
<dbReference type="CDD" id="cd03250">
    <property type="entry name" value="ABCC_MRP_domain1"/>
    <property type="match status" value="1"/>
</dbReference>
<comment type="subcellular location">
    <subcellularLocation>
        <location evidence="1">Membrane</location>
        <topology evidence="1">Multi-pass membrane protein</topology>
    </subcellularLocation>
</comment>
<evidence type="ECO:0000256" key="4">
    <source>
        <dbReference type="ARBA" id="ARBA00022692"/>
    </source>
</evidence>
<feature type="transmembrane region" description="Helical" evidence="10">
    <location>
        <begin position="92"/>
        <end position="113"/>
    </location>
</feature>
<dbReference type="InterPro" id="IPR036640">
    <property type="entry name" value="ABC1_TM_sf"/>
</dbReference>
<dbReference type="PROSITE" id="PS50893">
    <property type="entry name" value="ABC_TRANSPORTER_2"/>
    <property type="match status" value="2"/>
</dbReference>
<keyword evidence="4 10" id="KW-0812">Transmembrane</keyword>
<evidence type="ECO:0000256" key="1">
    <source>
        <dbReference type="ARBA" id="ARBA00004141"/>
    </source>
</evidence>
<evidence type="ECO:0000259" key="11">
    <source>
        <dbReference type="PROSITE" id="PS50893"/>
    </source>
</evidence>
<evidence type="ECO:0000256" key="6">
    <source>
        <dbReference type="ARBA" id="ARBA00022840"/>
    </source>
</evidence>
<sequence>MAETGSQRSCPYDDANIFSKLTFWWMNALFRLGFKNQLTSVNICDVSKEDKSSGLEAKLDRCWKEELDKFSSSEGHAASLFVAVLKAFKWQLIFPGALIFFLEVTKLIQPYLIGRLVSYFNDDDGAVDSGTAYGIGAGLGLTAVLQAILNPTYFFIMQHVAMRMKVAVGALIYKKVLSLSAEAFAYTSAGQIVNHLSTDIEKFNSSIDLLHHLWVSPLSIAVTMYLVYRQVGSVCFWGFGVILLIIPIQSALAASFGHLRFRIGAISDQRIQVLTEAVSSMKFIKMQCWEQLFQKLISDLRRSEIVYYRYGAGFKSVTMALEEMSTRAVTLTIVITAFLTVGQPPAASAVFIIIGLLDNVRLTGFFFLHYAFETLCQLRASLLRIQAFLLLDEEKEHIKDLRLHRSVSFRNEPHNDWAVDIDHMTARWPLVYTEGRRRFQKKRQRSSTSSMKSLLHESDVDHAFSLKYISLQVKKGELVVIVGMVGSGKSSLLLSLIEELPHEIGQIAINGRVSYCGQTNWVFSGTVHDNIVFGHQFNRTRYQRVIEACGLTHDLELMPKGDMTYVGEHGLRLSGGQKARISLARCVYHDADVFLLDDPLSAVDTTVGAHIFKRCILDLLRNKTVILVTHQIHYLKQADRIVVLRDGSIHDVGTYDELKAGGMDMRALTTMEHPKHATDAKIEAEEEEAQILLESKSLDTLTYEDGDEEGELVRTGSVRLRVYWDYFAAGFGPALLLILIPTWLAAPALFCLSDWMLAKWVGGMQHMQSSPDPSPLPVSASVGPAVPQDESQDWASMPWNLQMYIIAFLASFGSFLLCGVVYLQMTATASRRLHDRMLHSVLNSVSRFFDTRPIGQILNRFSRDLLIIDDMVSVYGFVVSKKTFHLLSFFVLTVVINPWLAIALVPIMVVLLLTRMYAVRTLRQVKRLEARARSPVYSHVSDTVRGLETIRALKKKDQVLAEFGDLQDKHTAAWFLYLSSYRWMSVRTLCLVVLYMLVVIFVSVALKNSLDGNLLGLSLVYCLAMMEPFEFYIRASAELETYMTSVERVLDYCSLEQEPPKTSVKPPPPDWPNRGAITFTKTSLKYSDKAPLILQDIECHIKGKEKIGIVGRTGSGKSSLISALFHLAKPVGAIYIDGVDTNKLGLHELRSQMSIIPQDPVLYSGTLRWNLDPAYEFSDERLWSALEQVQLKGKVNQLPGQLYAEVQEGGVNLSVGQRQLVCLARAILKHKRILVLDEATANVDQETDDIIQRTIRAKFRESTVLTIAHRLYTVMDCDRLMVLEKGELKEMDTPHNLLQDPDGVFTRLVLSTGKSQAKQLQALAELSQHQRASASLQLQRAMLLANEQLAQSTEDLSAGRALNWNRFTHSQGSLDKTFLESVPEKEKKSVGPSQRIIRRRSPGRTKRTVEEEEELLSYDAPPKVHTRISPLARDTTPVDHSVNGTGRISEGSGSGAENSPQQERAVFQSRGAGESHGQKQSPPQMRRKSDRGRREIVETDIDFPSDPPSPAVVPTHRRQPSQSAISVTNHETRPMQGRLGKRHPTSREPHSPKKDSSGLRVLSGPYIPRPHKDEEKEQFV</sequence>
<evidence type="ECO:0000256" key="8">
    <source>
        <dbReference type="ARBA" id="ARBA00023136"/>
    </source>
</evidence>
<feature type="compositionally biased region" description="Basic and acidic residues" evidence="9">
    <location>
        <begin position="1570"/>
        <end position="1580"/>
    </location>
</feature>
<feature type="compositionally biased region" description="Polar residues" evidence="9">
    <location>
        <begin position="1520"/>
        <end position="1529"/>
    </location>
</feature>
<keyword evidence="13" id="KW-1185">Reference proteome</keyword>
<evidence type="ECO:0000256" key="7">
    <source>
        <dbReference type="ARBA" id="ARBA00022989"/>
    </source>
</evidence>
<dbReference type="InterPro" id="IPR044726">
    <property type="entry name" value="ABCC_6TM_D2"/>
</dbReference>
<protein>
    <submittedName>
        <fullName evidence="14">Multidrug resistance-associated protein 4 isoform X1</fullName>
    </submittedName>
</protein>
<keyword evidence="7 10" id="KW-1133">Transmembrane helix</keyword>
<reference evidence="14" key="1">
    <citation type="submission" date="2025-08" db="UniProtKB">
        <authorList>
            <consortium name="RefSeq"/>
        </authorList>
    </citation>
    <scope>IDENTIFICATION</scope>
</reference>
<dbReference type="InterPro" id="IPR017871">
    <property type="entry name" value="ABC_transporter-like_CS"/>
</dbReference>
<dbReference type="GeneID" id="101855550"/>
<keyword evidence="3" id="KW-0813">Transport</keyword>
<dbReference type="InterPro" id="IPR050173">
    <property type="entry name" value="ABC_transporter_C-like"/>
</dbReference>
<evidence type="ECO:0000256" key="3">
    <source>
        <dbReference type="ARBA" id="ARBA00022448"/>
    </source>
</evidence>
<dbReference type="PROSITE" id="PS50929">
    <property type="entry name" value="ABC_TM1F"/>
    <property type="match status" value="2"/>
</dbReference>
<dbReference type="CDD" id="cd18579">
    <property type="entry name" value="ABC_6TM_ABCC_D1"/>
    <property type="match status" value="1"/>
</dbReference>
<evidence type="ECO:0000313" key="14">
    <source>
        <dbReference type="RefSeq" id="XP_012935807.1"/>
    </source>
</evidence>
<evidence type="ECO:0000256" key="5">
    <source>
        <dbReference type="ARBA" id="ARBA00022741"/>
    </source>
</evidence>
<feature type="domain" description="ABC transmembrane type-1" evidence="12">
    <location>
        <begin position="97"/>
        <end position="357"/>
    </location>
</feature>
<dbReference type="Pfam" id="PF00005">
    <property type="entry name" value="ABC_tran"/>
    <property type="match status" value="2"/>
</dbReference>
<feature type="transmembrane region" description="Helical" evidence="10">
    <location>
        <begin position="133"/>
        <end position="156"/>
    </location>
</feature>
<keyword evidence="5" id="KW-0547">Nucleotide-binding</keyword>
<feature type="transmembrane region" description="Helical" evidence="10">
    <location>
        <begin position="986"/>
        <end position="1006"/>
    </location>
</feature>
<feature type="transmembrane region" description="Helical" evidence="10">
    <location>
        <begin position="723"/>
        <end position="746"/>
    </location>
</feature>